<dbReference type="InterPro" id="IPR036700">
    <property type="entry name" value="BOBF_sf"/>
</dbReference>
<evidence type="ECO:0000313" key="4">
    <source>
        <dbReference type="Proteomes" id="UP000070529"/>
    </source>
</evidence>
<dbReference type="Gene3D" id="2.40.50.200">
    <property type="entry name" value="Bacterial OB-fold"/>
    <property type="match status" value="1"/>
</dbReference>
<dbReference type="EMBL" id="LNTY01000006">
    <property type="protein sequence ID" value="KXF83222.1"/>
    <property type="molecule type" value="Genomic_DNA"/>
</dbReference>
<reference evidence="3 4" key="1">
    <citation type="submission" date="2015-11" db="EMBL/GenBank/DDBJ databases">
        <title>Genomic Taxonomy of the Vibrionaceae.</title>
        <authorList>
            <person name="Gomez-Gil B."/>
            <person name="Enciso-Ibarra J."/>
        </authorList>
    </citation>
    <scope>NUCLEOTIDE SEQUENCE [LARGE SCALE GENOMIC DNA]</scope>
    <source>
        <strain evidence="3 4">CAIM 912</strain>
    </source>
</reference>
<accession>A0A135ICN3</accession>
<evidence type="ECO:0000256" key="1">
    <source>
        <dbReference type="ARBA" id="ARBA00022729"/>
    </source>
</evidence>
<dbReference type="Proteomes" id="UP000070529">
    <property type="component" value="Unassembled WGS sequence"/>
</dbReference>
<keyword evidence="4" id="KW-1185">Reference proteome</keyword>
<keyword evidence="1 2" id="KW-0732">Signal</keyword>
<dbReference type="PANTHER" id="PTHR36571">
    <property type="entry name" value="PROTEIN YGIW"/>
    <property type="match status" value="1"/>
</dbReference>
<evidence type="ECO:0000313" key="3">
    <source>
        <dbReference type="EMBL" id="KXF83222.1"/>
    </source>
</evidence>
<dbReference type="OrthoDB" id="598245at2"/>
<organism evidence="3 4">
    <name type="scientific">Enterovibrio coralii</name>
    <dbReference type="NCBI Taxonomy" id="294935"/>
    <lineage>
        <taxon>Bacteria</taxon>
        <taxon>Pseudomonadati</taxon>
        <taxon>Pseudomonadota</taxon>
        <taxon>Gammaproteobacteria</taxon>
        <taxon>Vibrionales</taxon>
        <taxon>Vibrionaceae</taxon>
        <taxon>Enterovibrio</taxon>
    </lineage>
</organism>
<comment type="caution">
    <text evidence="3">The sequence shown here is derived from an EMBL/GenBank/DDBJ whole genome shotgun (WGS) entry which is preliminary data.</text>
</comment>
<dbReference type="Pfam" id="PF04076">
    <property type="entry name" value="BOF"/>
    <property type="match status" value="1"/>
</dbReference>
<dbReference type="RefSeq" id="WP_067411165.1">
    <property type="nucleotide sequence ID" value="NZ_LNTY01000006.1"/>
</dbReference>
<name>A0A135ICN3_9GAMM</name>
<proteinExistence type="predicted"/>
<dbReference type="STRING" id="294935.ATN88_05895"/>
<feature type="chain" id="PRO_5007465862" evidence="2">
    <location>
        <begin position="23"/>
        <end position="121"/>
    </location>
</feature>
<gene>
    <name evidence="3" type="ORF">ATN88_05895</name>
</gene>
<feature type="signal peptide" evidence="2">
    <location>
        <begin position="1"/>
        <end position="22"/>
    </location>
</feature>
<sequence length="121" mass="12766">MKTKYYAVALILGSSLFNPAFAATNTQAVNNAKATTSVASVLQSNAAQDDQDVVLTGYIVDSLGDEMYTFKDSTGVISVEIDDEDMAAIEIDPTTEVTLVGEIDVEPTATTIAVDNVLLAK</sequence>
<dbReference type="SUPFAM" id="SSF101756">
    <property type="entry name" value="Hypothetical protein YgiW"/>
    <property type="match status" value="1"/>
</dbReference>
<protein>
    <submittedName>
        <fullName evidence="3">Uncharacterized protein</fullName>
    </submittedName>
</protein>
<dbReference type="InterPro" id="IPR005220">
    <property type="entry name" value="CarO-like"/>
</dbReference>
<dbReference type="PANTHER" id="PTHR36571:SF1">
    <property type="entry name" value="PROTEIN YGIW"/>
    <property type="match status" value="1"/>
</dbReference>
<dbReference type="AlphaFoldDB" id="A0A135ICN3"/>
<dbReference type="NCBIfam" id="NF033674">
    <property type="entry name" value="stress_OB_fold"/>
    <property type="match status" value="1"/>
</dbReference>
<evidence type="ECO:0000256" key="2">
    <source>
        <dbReference type="SAM" id="SignalP"/>
    </source>
</evidence>